<dbReference type="InterPro" id="IPR043519">
    <property type="entry name" value="NT_sf"/>
</dbReference>
<dbReference type="PANTHER" id="PTHR33933:SF1">
    <property type="entry name" value="PROTEIN ADENYLYLTRANSFERASE MNTA-RELATED"/>
    <property type="match status" value="1"/>
</dbReference>
<dbReference type="Gene3D" id="3.30.460.10">
    <property type="entry name" value="Beta Polymerase, domain 2"/>
    <property type="match status" value="1"/>
</dbReference>
<reference evidence="2 3" key="1">
    <citation type="submission" date="2016-10" db="EMBL/GenBank/DDBJ databases">
        <authorList>
            <person name="de Groot N.N."/>
        </authorList>
    </citation>
    <scope>NUCLEOTIDE SEQUENCE [LARGE SCALE GENOMIC DNA]</scope>
    <source>
        <strain evidence="2 3">DSM 569</strain>
    </source>
</reference>
<evidence type="ECO:0000313" key="3">
    <source>
        <dbReference type="Proteomes" id="UP000183404"/>
    </source>
</evidence>
<dbReference type="InterPro" id="IPR052548">
    <property type="entry name" value="Type_VII_TA_antitoxin"/>
</dbReference>
<name>A0A1G7PST4_THETY</name>
<proteinExistence type="predicted"/>
<dbReference type="RefSeq" id="WP_004399036.1">
    <property type="nucleotide sequence ID" value="NZ_FNBS01000029.1"/>
</dbReference>
<dbReference type="GO" id="GO:0016740">
    <property type="term" value="F:transferase activity"/>
    <property type="evidence" value="ECO:0007669"/>
    <property type="project" value="UniProtKB-KW"/>
</dbReference>
<dbReference type="Pfam" id="PF18765">
    <property type="entry name" value="Polbeta"/>
    <property type="match status" value="1"/>
</dbReference>
<gene>
    <name evidence="2" type="ORF">SAMN04244560_01415</name>
</gene>
<dbReference type="SUPFAM" id="SSF81301">
    <property type="entry name" value="Nucleotidyltransferase"/>
    <property type="match status" value="1"/>
</dbReference>
<dbReference type="Proteomes" id="UP000183404">
    <property type="component" value="Unassembled WGS sequence"/>
</dbReference>
<dbReference type="InterPro" id="IPR041633">
    <property type="entry name" value="Polbeta"/>
</dbReference>
<protein>
    <submittedName>
        <fullName evidence="2">Nucleotidyltransferase domain-containing protein</fullName>
    </submittedName>
</protein>
<evidence type="ECO:0000313" key="2">
    <source>
        <dbReference type="EMBL" id="SDF89377.1"/>
    </source>
</evidence>
<organism evidence="2 3">
    <name type="scientific">Thermoanaerobacter thermohydrosulfuricus</name>
    <name type="common">Clostridium thermohydrosulfuricum</name>
    <dbReference type="NCBI Taxonomy" id="1516"/>
    <lineage>
        <taxon>Bacteria</taxon>
        <taxon>Bacillati</taxon>
        <taxon>Bacillota</taxon>
        <taxon>Clostridia</taxon>
        <taxon>Thermoanaerobacterales</taxon>
        <taxon>Thermoanaerobacteraceae</taxon>
        <taxon>Thermoanaerobacter</taxon>
    </lineage>
</organism>
<dbReference type="AlphaFoldDB" id="A0A1G7PST4"/>
<keyword evidence="2" id="KW-0808">Transferase</keyword>
<accession>A0A1G7PST4</accession>
<evidence type="ECO:0000259" key="1">
    <source>
        <dbReference type="Pfam" id="PF18765"/>
    </source>
</evidence>
<sequence length="112" mass="13068">MIEATKVNIDEIYKSEIEKIKNQIIRQFNPEKIILFGSCAANTMKFDSDIDLCIVIDTENKRKIKTEIYGIEHSIPIDIIVYTPEEWNKHIKSKQSFAYVINSEGVVLYDRQ</sequence>
<feature type="domain" description="Polymerase beta nucleotidyltransferase" evidence="1">
    <location>
        <begin position="18"/>
        <end position="111"/>
    </location>
</feature>
<dbReference type="CDD" id="cd05403">
    <property type="entry name" value="NT_KNTase_like"/>
    <property type="match status" value="1"/>
</dbReference>
<dbReference type="EMBL" id="FNBS01000029">
    <property type="protein sequence ID" value="SDF89377.1"/>
    <property type="molecule type" value="Genomic_DNA"/>
</dbReference>
<dbReference type="PANTHER" id="PTHR33933">
    <property type="entry name" value="NUCLEOTIDYLTRANSFERASE"/>
    <property type="match status" value="1"/>
</dbReference>